<evidence type="ECO:0000313" key="2">
    <source>
        <dbReference type="Proteomes" id="UP000636505"/>
    </source>
</evidence>
<proteinExistence type="predicted"/>
<dbReference type="Pfam" id="PF07924">
    <property type="entry name" value="NuiA"/>
    <property type="match status" value="1"/>
</dbReference>
<accession>A0A8J7AJ06</accession>
<evidence type="ECO:0000313" key="1">
    <source>
        <dbReference type="EMBL" id="MBE9078463.1"/>
    </source>
</evidence>
<dbReference type="SUPFAM" id="SSF82602">
    <property type="entry name" value="Nuclease A inhibitor (NuiA)"/>
    <property type="match status" value="1"/>
</dbReference>
<dbReference type="EMBL" id="JADEXG010000033">
    <property type="protein sequence ID" value="MBE9078463.1"/>
    <property type="molecule type" value="Genomic_DNA"/>
</dbReference>
<name>A0A8J7AJ06_9CYAN</name>
<dbReference type="RefSeq" id="WP_193908330.1">
    <property type="nucleotide sequence ID" value="NZ_JADEXG010000033.1"/>
</dbReference>
<gene>
    <name evidence="1" type="ORF">IQ241_14350</name>
</gene>
<organism evidence="1 2">
    <name type="scientific">Vasconcelosia minhoensis LEGE 07310</name>
    <dbReference type="NCBI Taxonomy" id="915328"/>
    <lineage>
        <taxon>Bacteria</taxon>
        <taxon>Bacillati</taxon>
        <taxon>Cyanobacteriota</taxon>
        <taxon>Cyanophyceae</taxon>
        <taxon>Nodosilineales</taxon>
        <taxon>Cymatolegaceae</taxon>
        <taxon>Vasconcelosia</taxon>
        <taxon>Vasconcelosia minhoensis</taxon>
    </lineage>
</organism>
<comment type="caution">
    <text evidence="1">The sequence shown here is derived from an EMBL/GenBank/DDBJ whole genome shotgun (WGS) entry which is preliminary data.</text>
</comment>
<dbReference type="Gene3D" id="3.40.1460.10">
    <property type="entry name" value="Nuclease A inhibitor-like"/>
    <property type="match status" value="1"/>
</dbReference>
<dbReference type="AlphaFoldDB" id="A0A8J7AJ06"/>
<dbReference type="InterPro" id="IPR036587">
    <property type="entry name" value="NucleaseA_inhib-like_sf"/>
</dbReference>
<sequence>MPTAESLVLQLQSVCQDLLWSSETDYPLTSVCWDAPLSPPQLLAHIGRPADTPVETESLEQFFASAIAARDWHDAAEAERVNRYRQLVSLLQANLAEPRVYRVGTVEIEVYILGRTEDGKTVGLSTQVVET</sequence>
<keyword evidence="2" id="KW-1185">Reference proteome</keyword>
<reference evidence="1" key="1">
    <citation type="submission" date="2020-10" db="EMBL/GenBank/DDBJ databases">
        <authorList>
            <person name="Castelo-Branco R."/>
            <person name="Eusebio N."/>
            <person name="Adriana R."/>
            <person name="Vieira A."/>
            <person name="Brugerolle De Fraissinette N."/>
            <person name="Rezende De Castro R."/>
            <person name="Schneider M.P."/>
            <person name="Vasconcelos V."/>
            <person name="Leao P.N."/>
        </authorList>
    </citation>
    <scope>NUCLEOTIDE SEQUENCE</scope>
    <source>
        <strain evidence="1">LEGE 07310</strain>
    </source>
</reference>
<protein>
    <submittedName>
        <fullName evidence="1">Nuclease A inhibitor family protein</fullName>
    </submittedName>
</protein>
<dbReference type="InterPro" id="IPR012489">
    <property type="entry name" value="NucleaseA_inhib-like"/>
</dbReference>
<dbReference type="Proteomes" id="UP000636505">
    <property type="component" value="Unassembled WGS sequence"/>
</dbReference>